<dbReference type="AlphaFoldDB" id="A0A369QL00"/>
<organism evidence="1 2">
    <name type="scientific">Adhaeribacter pallidiroseus</name>
    <dbReference type="NCBI Taxonomy" id="2072847"/>
    <lineage>
        <taxon>Bacteria</taxon>
        <taxon>Pseudomonadati</taxon>
        <taxon>Bacteroidota</taxon>
        <taxon>Cytophagia</taxon>
        <taxon>Cytophagales</taxon>
        <taxon>Hymenobacteraceae</taxon>
        <taxon>Adhaeribacter</taxon>
    </lineage>
</organism>
<dbReference type="Proteomes" id="UP000253919">
    <property type="component" value="Unassembled WGS sequence"/>
</dbReference>
<comment type="caution">
    <text evidence="1">The sequence shown here is derived from an EMBL/GenBank/DDBJ whole genome shotgun (WGS) entry which is preliminary data.</text>
</comment>
<protein>
    <submittedName>
        <fullName evidence="1">Uncharacterized protein</fullName>
    </submittedName>
</protein>
<keyword evidence="2" id="KW-1185">Reference proteome</keyword>
<gene>
    <name evidence="1" type="ORF">AHMF7616_03643</name>
</gene>
<proteinExistence type="predicted"/>
<evidence type="ECO:0000313" key="1">
    <source>
        <dbReference type="EMBL" id="RDC65020.1"/>
    </source>
</evidence>
<reference evidence="1 2" key="1">
    <citation type="submission" date="2018-04" db="EMBL/GenBank/DDBJ databases">
        <title>Adhaeribacter sp. HMF7616 genome sequencing and assembly.</title>
        <authorList>
            <person name="Kang H."/>
            <person name="Kang J."/>
            <person name="Cha I."/>
            <person name="Kim H."/>
            <person name="Joh K."/>
        </authorList>
    </citation>
    <scope>NUCLEOTIDE SEQUENCE [LARGE SCALE GENOMIC DNA]</scope>
    <source>
        <strain evidence="1 2">HMF7616</strain>
    </source>
</reference>
<name>A0A369QL00_9BACT</name>
<evidence type="ECO:0000313" key="2">
    <source>
        <dbReference type="Proteomes" id="UP000253919"/>
    </source>
</evidence>
<accession>A0A369QL00</accession>
<sequence length="64" mass="7270">MIDPGLIKIKESHKSLLFDLGWFTPKLKRGYTNFIKILTACNQPGNSQLAILISRKPEQVSLEK</sequence>
<dbReference type="EMBL" id="QASA01000001">
    <property type="protein sequence ID" value="RDC65020.1"/>
    <property type="molecule type" value="Genomic_DNA"/>
</dbReference>